<proteinExistence type="predicted"/>
<sequence>MPRGTANVFTSLILKFMCFRFIAKNFCNIFSNVFVVTFSYDGVVQHGFIRKAKWSQALITVFLQRDNKSFVLLYLHLQNAGIPRILLQWGFFYIELKKTHTAREKRDVICEDAISFQHVTKHRKHIEFVWESATHHEEVRSQSWLRLAKIEITSNCRQVSWNLYLLAQQTSNATLSDA</sequence>
<accession>A0A1B0BCC5</accession>
<keyword evidence="2" id="KW-1185">Reference proteome</keyword>
<organism evidence="1 2">
    <name type="scientific">Glossina palpalis gambiensis</name>
    <dbReference type="NCBI Taxonomy" id="67801"/>
    <lineage>
        <taxon>Eukaryota</taxon>
        <taxon>Metazoa</taxon>
        <taxon>Ecdysozoa</taxon>
        <taxon>Arthropoda</taxon>
        <taxon>Hexapoda</taxon>
        <taxon>Insecta</taxon>
        <taxon>Pterygota</taxon>
        <taxon>Neoptera</taxon>
        <taxon>Endopterygota</taxon>
        <taxon>Diptera</taxon>
        <taxon>Brachycera</taxon>
        <taxon>Muscomorpha</taxon>
        <taxon>Hippoboscoidea</taxon>
        <taxon>Glossinidae</taxon>
        <taxon>Glossina</taxon>
    </lineage>
</organism>
<reference evidence="1" key="2">
    <citation type="submission" date="2020-05" db="UniProtKB">
        <authorList>
            <consortium name="EnsemblMetazoa"/>
        </authorList>
    </citation>
    <scope>IDENTIFICATION</scope>
    <source>
        <strain evidence="1">IAEA</strain>
    </source>
</reference>
<dbReference type="Proteomes" id="UP000092460">
    <property type="component" value="Unassembled WGS sequence"/>
</dbReference>
<dbReference type="EnsemblMetazoa" id="GPPI025559-RA">
    <property type="protein sequence ID" value="GPPI025559-PA"/>
    <property type="gene ID" value="GPPI025559"/>
</dbReference>
<evidence type="ECO:0000313" key="1">
    <source>
        <dbReference type="EnsemblMetazoa" id="GPPI025559-PA"/>
    </source>
</evidence>
<protein>
    <submittedName>
        <fullName evidence="1">Uncharacterized protein</fullName>
    </submittedName>
</protein>
<name>A0A1B0BCC5_9MUSC</name>
<dbReference type="EMBL" id="JXJN01011923">
    <property type="status" value="NOT_ANNOTATED_CDS"/>
    <property type="molecule type" value="Genomic_DNA"/>
</dbReference>
<reference evidence="2" key="1">
    <citation type="submission" date="2015-01" db="EMBL/GenBank/DDBJ databases">
        <authorList>
            <person name="Aksoy S."/>
            <person name="Warren W."/>
            <person name="Wilson R.K."/>
        </authorList>
    </citation>
    <scope>NUCLEOTIDE SEQUENCE [LARGE SCALE GENOMIC DNA]</scope>
    <source>
        <strain evidence="2">IAEA</strain>
    </source>
</reference>
<evidence type="ECO:0000313" key="2">
    <source>
        <dbReference type="Proteomes" id="UP000092460"/>
    </source>
</evidence>
<dbReference type="VEuPathDB" id="VectorBase:GPPI025559"/>
<dbReference type="AlphaFoldDB" id="A0A1B0BCC5"/>